<feature type="compositionally biased region" description="Basic and acidic residues" evidence="1">
    <location>
        <begin position="45"/>
        <end position="69"/>
    </location>
</feature>
<protein>
    <submittedName>
        <fullName evidence="2">Uncharacterized protein</fullName>
    </submittedName>
</protein>
<gene>
    <name evidence="2" type="ORF">MGAL_10B038482</name>
</gene>
<reference evidence="2" key="1">
    <citation type="submission" date="2018-11" db="EMBL/GenBank/DDBJ databases">
        <authorList>
            <person name="Alioto T."/>
            <person name="Alioto T."/>
        </authorList>
    </citation>
    <scope>NUCLEOTIDE SEQUENCE</scope>
</reference>
<dbReference type="EMBL" id="UYJE01008909">
    <property type="protein sequence ID" value="VDI68445.1"/>
    <property type="molecule type" value="Genomic_DNA"/>
</dbReference>
<feature type="region of interest" description="Disordered" evidence="1">
    <location>
        <begin position="45"/>
        <end position="112"/>
    </location>
</feature>
<evidence type="ECO:0000256" key="1">
    <source>
        <dbReference type="SAM" id="MobiDB-lite"/>
    </source>
</evidence>
<keyword evidence="3" id="KW-1185">Reference proteome</keyword>
<sequence>MDTAMQVKATSTTTLSQENVDHCITKAVAEMQTNFTAKRPVCKPAEKNVLRERGKDKDKDKEKKKEMGKGKGKGNMEMATKVTAMASKVTDTENRATAKPVKNIATMKNVDK</sequence>
<evidence type="ECO:0000313" key="3">
    <source>
        <dbReference type="Proteomes" id="UP000596742"/>
    </source>
</evidence>
<dbReference type="Proteomes" id="UP000596742">
    <property type="component" value="Unassembled WGS sequence"/>
</dbReference>
<proteinExistence type="predicted"/>
<organism evidence="2 3">
    <name type="scientific">Mytilus galloprovincialis</name>
    <name type="common">Mediterranean mussel</name>
    <dbReference type="NCBI Taxonomy" id="29158"/>
    <lineage>
        <taxon>Eukaryota</taxon>
        <taxon>Metazoa</taxon>
        <taxon>Spiralia</taxon>
        <taxon>Lophotrochozoa</taxon>
        <taxon>Mollusca</taxon>
        <taxon>Bivalvia</taxon>
        <taxon>Autobranchia</taxon>
        <taxon>Pteriomorphia</taxon>
        <taxon>Mytilida</taxon>
        <taxon>Mytiloidea</taxon>
        <taxon>Mytilidae</taxon>
        <taxon>Mytilinae</taxon>
        <taxon>Mytilus</taxon>
    </lineage>
</organism>
<dbReference type="AlphaFoldDB" id="A0A8B6GRP4"/>
<evidence type="ECO:0000313" key="2">
    <source>
        <dbReference type="EMBL" id="VDI68445.1"/>
    </source>
</evidence>
<name>A0A8B6GRP4_MYTGA</name>
<comment type="caution">
    <text evidence="2">The sequence shown here is derived from an EMBL/GenBank/DDBJ whole genome shotgun (WGS) entry which is preliminary data.</text>
</comment>
<accession>A0A8B6GRP4</accession>